<dbReference type="OrthoDB" id="10050400at2759"/>
<dbReference type="InterPro" id="IPR011990">
    <property type="entry name" value="TPR-like_helical_dom_sf"/>
</dbReference>
<proteinExistence type="predicted"/>
<dbReference type="PANTHER" id="PTHR28142:SF1">
    <property type="entry name" value="MITOCHONDRIAL INNER MEMBRANE I-AAA PROTEASE SUPERCOMPLEX SUBUNIT MGR3-RELATED"/>
    <property type="match status" value="1"/>
</dbReference>
<dbReference type="EMBL" id="JAEPRC010000051">
    <property type="protein sequence ID" value="KAG2212432.1"/>
    <property type="molecule type" value="Genomic_DNA"/>
</dbReference>
<dbReference type="AlphaFoldDB" id="A0A8H7RK04"/>
<evidence type="ECO:0000313" key="3">
    <source>
        <dbReference type="Proteomes" id="UP000650833"/>
    </source>
</evidence>
<dbReference type="InterPro" id="IPR040201">
    <property type="entry name" value="Mrg3-like"/>
</dbReference>
<name>A0A8H7RK04_9FUNG</name>
<keyword evidence="3" id="KW-1185">Reference proteome</keyword>
<feature type="compositionally biased region" description="Polar residues" evidence="1">
    <location>
        <begin position="20"/>
        <end position="34"/>
    </location>
</feature>
<evidence type="ECO:0000256" key="1">
    <source>
        <dbReference type="SAM" id="MobiDB-lite"/>
    </source>
</evidence>
<dbReference type="Gene3D" id="1.25.40.10">
    <property type="entry name" value="Tetratricopeptide repeat domain"/>
    <property type="match status" value="2"/>
</dbReference>
<dbReference type="PANTHER" id="PTHR28142">
    <property type="entry name" value="MITOCHONDRIAL INNER MEMBRANE I-AAA PROTEASE SUPERCOMPLEX SUBUNIT MGR3-RELATED"/>
    <property type="match status" value="1"/>
</dbReference>
<protein>
    <submittedName>
        <fullName evidence="2">Uncharacterized protein</fullName>
    </submittedName>
</protein>
<dbReference type="SMART" id="SM00028">
    <property type="entry name" value="TPR"/>
    <property type="match status" value="3"/>
</dbReference>
<comment type="caution">
    <text evidence="2">The sequence shown here is derived from an EMBL/GenBank/DDBJ whole genome shotgun (WGS) entry which is preliminary data.</text>
</comment>
<evidence type="ECO:0000313" key="2">
    <source>
        <dbReference type="EMBL" id="KAG2212432.1"/>
    </source>
</evidence>
<gene>
    <name evidence="2" type="ORF">INT46_009123</name>
</gene>
<dbReference type="Proteomes" id="UP000650833">
    <property type="component" value="Unassembled WGS sequence"/>
</dbReference>
<sequence>MSALKLSTLLRKSFLRSAPQNASKRMASTLNSPRASMLRRADVPPPPHVKDPSFTTSPYNEAMGNIKSQAKMVAKITGYTVISVSTAVAFVWQLSHWYIEYMMSPTPPELGYQARNLLHGAYIRETIAPNFEVASFYVREALRIALEEKNLEESSTTVIQLRLRLAHDEAHAGNLLDAITEYTRSWKLLIEKGDKTNKAIETAKHIGDLYLRIADYEHAEEFLAWALHNTKDDGILKSKITLTLASLYALQRNFQLALPLLSETLKAVPETNVCLKAIVQNQLSEIMYGLGKVDEAMGWAQAAINASALDLKNQDCLECGGVASNNLGKMLELKGEFDQALDYYNQAVTYSLSVHDSESRDRYILNQERAQELLKNKAQ</sequence>
<feature type="region of interest" description="Disordered" evidence="1">
    <location>
        <begin position="20"/>
        <end position="56"/>
    </location>
</feature>
<dbReference type="InterPro" id="IPR019734">
    <property type="entry name" value="TPR_rpt"/>
</dbReference>
<accession>A0A8H7RK04</accession>
<organism evidence="2 3">
    <name type="scientific">Mucor plumbeus</name>
    <dbReference type="NCBI Taxonomy" id="97098"/>
    <lineage>
        <taxon>Eukaryota</taxon>
        <taxon>Fungi</taxon>
        <taxon>Fungi incertae sedis</taxon>
        <taxon>Mucoromycota</taxon>
        <taxon>Mucoromycotina</taxon>
        <taxon>Mucoromycetes</taxon>
        <taxon>Mucorales</taxon>
        <taxon>Mucorineae</taxon>
        <taxon>Mucoraceae</taxon>
        <taxon>Mucor</taxon>
    </lineage>
</organism>
<dbReference type="SUPFAM" id="SSF48452">
    <property type="entry name" value="TPR-like"/>
    <property type="match status" value="1"/>
</dbReference>
<reference evidence="2" key="1">
    <citation type="submission" date="2020-12" db="EMBL/GenBank/DDBJ databases">
        <title>Metabolic potential, ecology and presence of endohyphal bacteria is reflected in genomic diversity of Mucoromycotina.</title>
        <authorList>
            <person name="Muszewska A."/>
            <person name="Okrasinska A."/>
            <person name="Steczkiewicz K."/>
            <person name="Drgas O."/>
            <person name="Orlowska M."/>
            <person name="Perlinska-Lenart U."/>
            <person name="Aleksandrzak-Piekarczyk T."/>
            <person name="Szatraj K."/>
            <person name="Zielenkiewicz U."/>
            <person name="Pilsyk S."/>
            <person name="Malc E."/>
            <person name="Mieczkowski P."/>
            <person name="Kruszewska J.S."/>
            <person name="Biernat P."/>
            <person name="Pawlowska J."/>
        </authorList>
    </citation>
    <scope>NUCLEOTIDE SEQUENCE</scope>
    <source>
        <strain evidence="2">CBS 226.32</strain>
    </source>
</reference>